<proteinExistence type="predicted"/>
<dbReference type="EMBL" id="JAHBOH010000002">
    <property type="protein sequence ID" value="MBT0995457.1"/>
    <property type="molecule type" value="Genomic_DNA"/>
</dbReference>
<dbReference type="RefSeq" id="WP_214352424.1">
    <property type="nucleotide sequence ID" value="NZ_JAHBOH010000002.1"/>
</dbReference>
<accession>A0ABS5U270</accession>
<dbReference type="Proteomes" id="UP000722125">
    <property type="component" value="Unassembled WGS sequence"/>
</dbReference>
<evidence type="ECO:0000256" key="1">
    <source>
        <dbReference type="SAM" id="Phobius"/>
    </source>
</evidence>
<sequence length="350" mass="37302">MNTEPPADYVRLERATRTDALGDAVGTLDDLLAAMPHIGSLDDDEFPVYISPGWAALDDAQPDALRLYARVRFGYMAFNSEPVEQIADDVLGQARVELQLVADQVLPTIASLTRTSPAYSQEAFNIYQGLERAWKWWKSGARPHIRGDLIDAAARVAEIEELARRAAENEAAVDAVSGRLREFAASVGTGELAKEYADQAKSHRVNAARWAWAVAVFGAAVVVAGLVLFAGETSPAGDAGSVWLDFAHDALAKVLLVGGLSYGIAFSAKAYRTNTHLAAVYNQKATALRTFPLFAAAVEGDDARSLVLAELVRSVFSSADTGVLDGGGSDRTIIENSLPLLTQLGPKSGG</sequence>
<comment type="caution">
    <text evidence="2">The sequence shown here is derived from an EMBL/GenBank/DDBJ whole genome shotgun (WGS) entry which is preliminary data.</text>
</comment>
<keyword evidence="3" id="KW-1185">Reference proteome</keyword>
<evidence type="ECO:0000313" key="3">
    <source>
        <dbReference type="Proteomes" id="UP000722125"/>
    </source>
</evidence>
<feature type="transmembrane region" description="Helical" evidence="1">
    <location>
        <begin position="250"/>
        <end position="268"/>
    </location>
</feature>
<gene>
    <name evidence="2" type="ORF">KIN34_14310</name>
</gene>
<name>A0ABS5U270_9CELL</name>
<protein>
    <submittedName>
        <fullName evidence="2">Uncharacterized protein</fullName>
    </submittedName>
</protein>
<organism evidence="2 3">
    <name type="scientific">Cellulomonas fulva</name>
    <dbReference type="NCBI Taxonomy" id="2835530"/>
    <lineage>
        <taxon>Bacteria</taxon>
        <taxon>Bacillati</taxon>
        <taxon>Actinomycetota</taxon>
        <taxon>Actinomycetes</taxon>
        <taxon>Micrococcales</taxon>
        <taxon>Cellulomonadaceae</taxon>
        <taxon>Cellulomonas</taxon>
    </lineage>
</organism>
<keyword evidence="1" id="KW-1133">Transmembrane helix</keyword>
<feature type="transmembrane region" description="Helical" evidence="1">
    <location>
        <begin position="210"/>
        <end position="230"/>
    </location>
</feature>
<keyword evidence="1" id="KW-0812">Transmembrane</keyword>
<keyword evidence="1" id="KW-0472">Membrane</keyword>
<evidence type="ECO:0000313" key="2">
    <source>
        <dbReference type="EMBL" id="MBT0995457.1"/>
    </source>
</evidence>
<reference evidence="2 3" key="1">
    <citation type="submission" date="2021-05" db="EMBL/GenBank/DDBJ databases">
        <title>Description of Cellulomonas sp. DKR-3 sp. nov.</title>
        <authorList>
            <person name="Dahal R.H."/>
            <person name="Chaudhary D.K."/>
        </authorList>
    </citation>
    <scope>NUCLEOTIDE SEQUENCE [LARGE SCALE GENOMIC DNA]</scope>
    <source>
        <strain evidence="2 3">DKR-3</strain>
    </source>
</reference>